<evidence type="ECO:0000313" key="3">
    <source>
        <dbReference type="Proteomes" id="UP001341840"/>
    </source>
</evidence>
<sequence length="203" mass="22452">MGTLLGTCRVLGNMDLAKTGRIMKEKILKKEATCNGNKLRDSRHEFVAKDKFHPQSSEIYENVNQNNSFHLFGAEAYGNQNLSFFTGTKEELEPFVVVVVNDDEVGGVMGVMGLLLVLVECFEGGDTRLPELHVGVVSLITSATMAVKEAPFASNHPAGIRRRGLSRRRHRSEEEITEVVAPPLRGNQRAEGTQGWVGRGWQD</sequence>
<evidence type="ECO:0000313" key="2">
    <source>
        <dbReference type="EMBL" id="MED6132474.1"/>
    </source>
</evidence>
<accession>A0ABU6S867</accession>
<dbReference type="Proteomes" id="UP001341840">
    <property type="component" value="Unassembled WGS sequence"/>
</dbReference>
<name>A0ABU6S867_9FABA</name>
<keyword evidence="3" id="KW-1185">Reference proteome</keyword>
<comment type="caution">
    <text evidence="2">The sequence shown here is derived from an EMBL/GenBank/DDBJ whole genome shotgun (WGS) entry which is preliminary data.</text>
</comment>
<protein>
    <submittedName>
        <fullName evidence="2">Uncharacterized protein</fullName>
    </submittedName>
</protein>
<reference evidence="2 3" key="1">
    <citation type="journal article" date="2023" name="Plants (Basel)">
        <title>Bridging the Gap: Combining Genomics and Transcriptomics Approaches to Understand Stylosanthes scabra, an Orphan Legume from the Brazilian Caatinga.</title>
        <authorList>
            <person name="Ferreira-Neto J.R.C."/>
            <person name="da Silva M.D."/>
            <person name="Binneck E."/>
            <person name="de Melo N.F."/>
            <person name="da Silva R.H."/>
            <person name="de Melo A.L.T.M."/>
            <person name="Pandolfi V."/>
            <person name="Bustamante F.O."/>
            <person name="Brasileiro-Vidal A.C."/>
            <person name="Benko-Iseppon A.M."/>
        </authorList>
    </citation>
    <scope>NUCLEOTIDE SEQUENCE [LARGE SCALE GENOMIC DNA]</scope>
    <source>
        <tissue evidence="2">Leaves</tissue>
    </source>
</reference>
<gene>
    <name evidence="2" type="ORF">PIB30_019449</name>
</gene>
<evidence type="ECO:0000256" key="1">
    <source>
        <dbReference type="SAM" id="MobiDB-lite"/>
    </source>
</evidence>
<proteinExistence type="predicted"/>
<organism evidence="2 3">
    <name type="scientific">Stylosanthes scabra</name>
    <dbReference type="NCBI Taxonomy" id="79078"/>
    <lineage>
        <taxon>Eukaryota</taxon>
        <taxon>Viridiplantae</taxon>
        <taxon>Streptophyta</taxon>
        <taxon>Embryophyta</taxon>
        <taxon>Tracheophyta</taxon>
        <taxon>Spermatophyta</taxon>
        <taxon>Magnoliopsida</taxon>
        <taxon>eudicotyledons</taxon>
        <taxon>Gunneridae</taxon>
        <taxon>Pentapetalae</taxon>
        <taxon>rosids</taxon>
        <taxon>fabids</taxon>
        <taxon>Fabales</taxon>
        <taxon>Fabaceae</taxon>
        <taxon>Papilionoideae</taxon>
        <taxon>50 kb inversion clade</taxon>
        <taxon>dalbergioids sensu lato</taxon>
        <taxon>Dalbergieae</taxon>
        <taxon>Pterocarpus clade</taxon>
        <taxon>Stylosanthes</taxon>
    </lineage>
</organism>
<feature type="region of interest" description="Disordered" evidence="1">
    <location>
        <begin position="181"/>
        <end position="203"/>
    </location>
</feature>
<dbReference type="EMBL" id="JASCZI010060475">
    <property type="protein sequence ID" value="MED6132474.1"/>
    <property type="molecule type" value="Genomic_DNA"/>
</dbReference>